<evidence type="ECO:0000256" key="5">
    <source>
        <dbReference type="ARBA" id="ARBA00023077"/>
    </source>
</evidence>
<keyword evidence="2" id="KW-0813">Transport</keyword>
<proteinExistence type="predicted"/>
<comment type="subcellular location">
    <subcellularLocation>
        <location evidence="1">Cell outer membrane</location>
        <topology evidence="1">Multi-pass membrane protein</topology>
    </subcellularLocation>
</comment>
<dbReference type="PANTHER" id="PTHR32552:SF82">
    <property type="entry name" value="FCUA PROTEIN"/>
    <property type="match status" value="1"/>
</dbReference>
<evidence type="ECO:0000256" key="4">
    <source>
        <dbReference type="ARBA" id="ARBA00022692"/>
    </source>
</evidence>
<keyword evidence="7" id="KW-0998">Cell outer membrane</keyword>
<dbReference type="InterPro" id="IPR036942">
    <property type="entry name" value="Beta-barrel_TonB_sf"/>
</dbReference>
<feature type="domain" description="TonB-dependent receptor-like beta-barrel" evidence="9">
    <location>
        <begin position="198"/>
        <end position="621"/>
    </location>
</feature>
<organism evidence="10 11">
    <name type="scientific">Lysobacter gummosus</name>
    <dbReference type="NCBI Taxonomy" id="262324"/>
    <lineage>
        <taxon>Bacteria</taxon>
        <taxon>Pseudomonadati</taxon>
        <taxon>Pseudomonadota</taxon>
        <taxon>Gammaproteobacteria</taxon>
        <taxon>Lysobacterales</taxon>
        <taxon>Lysobacteraceae</taxon>
        <taxon>Lysobacter</taxon>
    </lineage>
</organism>
<keyword evidence="11" id="KW-1185">Reference proteome</keyword>
<feature type="chain" id="PRO_5045700080" evidence="8">
    <location>
        <begin position="32"/>
        <end position="652"/>
    </location>
</feature>
<reference evidence="10 11" key="1">
    <citation type="submission" date="2022-03" db="EMBL/GenBank/DDBJ databases">
        <title>Complete genome sequence of Lysobacter capsici VKM B-2533 and Lysobacter gummosus 10.1.1, promising sources of lytic agents.</title>
        <authorList>
            <person name="Tarlachkov S.V."/>
            <person name="Kudryakova I.V."/>
            <person name="Afoshin A.S."/>
            <person name="Leontyevskaya E.A."/>
            <person name="Leontyevskaya N.V."/>
        </authorList>
    </citation>
    <scope>NUCLEOTIDE SEQUENCE [LARGE SCALE GENOMIC DNA]</scope>
    <source>
        <strain evidence="10 11">10.1.1</strain>
    </source>
</reference>
<keyword evidence="5" id="KW-0798">TonB box</keyword>
<dbReference type="RefSeq" id="WP_148649055.1">
    <property type="nucleotide sequence ID" value="NZ_CP011131.1"/>
</dbReference>
<dbReference type="Gene3D" id="2.40.170.20">
    <property type="entry name" value="TonB-dependent receptor, beta-barrel domain"/>
    <property type="match status" value="1"/>
</dbReference>
<dbReference type="Pfam" id="PF00593">
    <property type="entry name" value="TonB_dep_Rec_b-barrel"/>
    <property type="match status" value="1"/>
</dbReference>
<keyword evidence="6" id="KW-0472">Membrane</keyword>
<evidence type="ECO:0000259" key="9">
    <source>
        <dbReference type="Pfam" id="PF00593"/>
    </source>
</evidence>
<keyword evidence="3" id="KW-1134">Transmembrane beta strand</keyword>
<evidence type="ECO:0000256" key="2">
    <source>
        <dbReference type="ARBA" id="ARBA00022448"/>
    </source>
</evidence>
<sequence length="652" mass="71766">MRSTPPLHRSTPTRVGSTLLTSLGLACGAHAQEDPTHKAGDAFGHRIGQESIGLYSESLVRGFNLQESGNYRLEDAYFVRAANPSDAVVEAVRVRVGSQALDLDFPAPSGLVDYRLIAGDRERSKLELGFQHLSDNNPRPYLRAHAARRSNDGNLSLAAGFIGSHSARYIFGNEAEYYGIGLVPRARLGERWQITGVLTRYEHQYQADVGFTPAGTQPLPRPERLRYLGQPWSRYDTRNSTYGLIAATTARDNAWDYRWSSLYSGVNRPRSDFNLFDAVQTDGRAEAATVVARGRRIEAWGHEAVASYDWTGACQRHELTGLARLRRSDYRNPHVDHVRIGPASILEGTTRIDGPDAAKGAPYSTAAIDQYEFGLGWQYQHQDGFALNLSARRANIEQRSHPLTGPRHSRASAAWLHNAALVAPLGRRTTIFAATARGIEEGVSAPENAINAYEVLPPILARQHELGVKWQARPDLALLATAFAIEKPSPGFDDNAVYRYLTDVSHRGVELSLAGDLGERLSIVAGITQMQLRLRGEPVADGSMGKRPVGRSARQALLNLNYHLASVPGLSIDADANYYGPRPADALNRFHTPGYAVLNLGARYRFDWAGTPAAVRLRINNATDRYAWIAGTSGIQIYEPERRIMLSLTLGD</sequence>
<evidence type="ECO:0000313" key="10">
    <source>
        <dbReference type="EMBL" id="UNP29039.1"/>
    </source>
</evidence>
<keyword evidence="8" id="KW-0732">Signal</keyword>
<dbReference type="InterPro" id="IPR000531">
    <property type="entry name" value="Beta-barrel_TonB"/>
</dbReference>
<dbReference type="SUPFAM" id="SSF56935">
    <property type="entry name" value="Porins"/>
    <property type="match status" value="1"/>
</dbReference>
<evidence type="ECO:0000256" key="3">
    <source>
        <dbReference type="ARBA" id="ARBA00022452"/>
    </source>
</evidence>
<dbReference type="InterPro" id="IPR039426">
    <property type="entry name" value="TonB-dep_rcpt-like"/>
</dbReference>
<evidence type="ECO:0000256" key="1">
    <source>
        <dbReference type="ARBA" id="ARBA00004571"/>
    </source>
</evidence>
<keyword evidence="4" id="KW-0812">Transmembrane</keyword>
<dbReference type="Proteomes" id="UP000829194">
    <property type="component" value="Chromosome"/>
</dbReference>
<gene>
    <name evidence="10" type="ORF">MOV92_21635</name>
</gene>
<dbReference type="EMBL" id="CP093547">
    <property type="protein sequence ID" value="UNP29039.1"/>
    <property type="molecule type" value="Genomic_DNA"/>
</dbReference>
<dbReference type="PROSITE" id="PS51257">
    <property type="entry name" value="PROKAR_LIPOPROTEIN"/>
    <property type="match status" value="1"/>
</dbReference>
<name>A0ABY3X8W5_9GAMM</name>
<keyword evidence="10" id="KW-0675">Receptor</keyword>
<evidence type="ECO:0000313" key="11">
    <source>
        <dbReference type="Proteomes" id="UP000829194"/>
    </source>
</evidence>
<evidence type="ECO:0000256" key="8">
    <source>
        <dbReference type="SAM" id="SignalP"/>
    </source>
</evidence>
<evidence type="ECO:0000256" key="7">
    <source>
        <dbReference type="ARBA" id="ARBA00023237"/>
    </source>
</evidence>
<dbReference type="PANTHER" id="PTHR32552">
    <property type="entry name" value="FERRICHROME IRON RECEPTOR-RELATED"/>
    <property type="match status" value="1"/>
</dbReference>
<evidence type="ECO:0000256" key="6">
    <source>
        <dbReference type="ARBA" id="ARBA00023136"/>
    </source>
</evidence>
<protein>
    <submittedName>
        <fullName evidence="10">TonB-dependent receptor</fullName>
    </submittedName>
</protein>
<accession>A0ABY3X8W5</accession>
<feature type="signal peptide" evidence="8">
    <location>
        <begin position="1"/>
        <end position="31"/>
    </location>
</feature>